<reference evidence="2" key="1">
    <citation type="journal article" date="2019" name="Int. J. Syst. Evol. Microbiol.">
        <title>The Global Catalogue of Microorganisms (GCM) 10K type strain sequencing project: providing services to taxonomists for standard genome sequencing and annotation.</title>
        <authorList>
            <consortium name="The Broad Institute Genomics Platform"/>
            <consortium name="The Broad Institute Genome Sequencing Center for Infectious Disease"/>
            <person name="Wu L."/>
            <person name="Ma J."/>
        </authorList>
    </citation>
    <scope>NUCLEOTIDE SEQUENCE [LARGE SCALE GENOMIC DNA]</scope>
    <source>
        <strain evidence="2">JCM 1365</strain>
    </source>
</reference>
<dbReference type="Proteomes" id="UP000623461">
    <property type="component" value="Unassembled WGS sequence"/>
</dbReference>
<dbReference type="RefSeq" id="WP_030201644.1">
    <property type="nucleotide sequence ID" value="NZ_BMNZ01000002.1"/>
</dbReference>
<evidence type="ECO:0000313" key="2">
    <source>
        <dbReference type="Proteomes" id="UP000623461"/>
    </source>
</evidence>
<accession>A0ABQ2HUT1</accession>
<proteinExistence type="predicted"/>
<sequence>MLDVVLARVDTAWIDAYSDEGDLPEAAREAQDALLRMGHARGSGDAGMGIDVDVRRGDHVRLLRAFASWSIGVELYDDAMQWVAYFSDTGASVCFNVTDEEAGMIRSSFLDVRIPVTDLKTRRKR</sequence>
<gene>
    <name evidence="1" type="ORF">GCM10009721_14740</name>
</gene>
<keyword evidence="2" id="KW-1185">Reference proteome</keyword>
<protein>
    <submittedName>
        <fullName evidence="1">Uncharacterized protein</fullName>
    </submittedName>
</protein>
<name>A0ABQ2HUT1_9MICO</name>
<dbReference type="EMBL" id="BMNZ01000002">
    <property type="protein sequence ID" value="GGM90350.1"/>
    <property type="molecule type" value="Genomic_DNA"/>
</dbReference>
<evidence type="ECO:0000313" key="1">
    <source>
        <dbReference type="EMBL" id="GGM90350.1"/>
    </source>
</evidence>
<comment type="caution">
    <text evidence="1">The sequence shown here is derived from an EMBL/GenBank/DDBJ whole genome shotgun (WGS) entry which is preliminary data.</text>
</comment>
<organism evidence="1 2">
    <name type="scientific">Terrabacter tumescens</name>
    <dbReference type="NCBI Taxonomy" id="60443"/>
    <lineage>
        <taxon>Bacteria</taxon>
        <taxon>Bacillati</taxon>
        <taxon>Actinomycetota</taxon>
        <taxon>Actinomycetes</taxon>
        <taxon>Micrococcales</taxon>
        <taxon>Intrasporangiaceae</taxon>
        <taxon>Terrabacter</taxon>
    </lineage>
</organism>